<comment type="caution">
    <text evidence="8">The sequence shown here is derived from an EMBL/GenBank/DDBJ whole genome shotgun (WGS) entry which is preliminary data.</text>
</comment>
<organism evidence="8 9">
    <name type="scientific">Mycena venus</name>
    <dbReference type="NCBI Taxonomy" id="2733690"/>
    <lineage>
        <taxon>Eukaryota</taxon>
        <taxon>Fungi</taxon>
        <taxon>Dikarya</taxon>
        <taxon>Basidiomycota</taxon>
        <taxon>Agaricomycotina</taxon>
        <taxon>Agaricomycetes</taxon>
        <taxon>Agaricomycetidae</taxon>
        <taxon>Agaricales</taxon>
        <taxon>Marasmiineae</taxon>
        <taxon>Mycenaceae</taxon>
        <taxon>Mycena</taxon>
    </lineage>
</organism>
<feature type="domain" description="DHHA2" evidence="7">
    <location>
        <begin position="276"/>
        <end position="390"/>
    </location>
</feature>
<feature type="region of interest" description="Disordered" evidence="5">
    <location>
        <begin position="432"/>
        <end position="484"/>
    </location>
</feature>
<evidence type="ECO:0000313" key="8">
    <source>
        <dbReference type="EMBL" id="KAF7341975.1"/>
    </source>
</evidence>
<evidence type="ECO:0000256" key="1">
    <source>
        <dbReference type="ARBA" id="ARBA00001936"/>
    </source>
</evidence>
<dbReference type="Pfam" id="PF01368">
    <property type="entry name" value="DHH"/>
    <property type="match status" value="1"/>
</dbReference>
<reference evidence="8" key="1">
    <citation type="submission" date="2020-05" db="EMBL/GenBank/DDBJ databases">
        <title>Mycena genomes resolve the evolution of fungal bioluminescence.</title>
        <authorList>
            <person name="Tsai I.J."/>
        </authorList>
    </citation>
    <scope>NUCLEOTIDE SEQUENCE</scope>
    <source>
        <strain evidence="8">CCC161011</strain>
    </source>
</reference>
<keyword evidence="9" id="KW-1185">Reference proteome</keyword>
<dbReference type="Pfam" id="PF02833">
    <property type="entry name" value="DHHA2"/>
    <property type="match status" value="1"/>
</dbReference>
<sequence>MSTMKPSALRRLSTALKLGKTPGPSIPDASSLSNFLSTAKEKYLNDIRATPRKGAEWTIVMGNEAGDLDSLASSIAYAWVQSEIEKKPSIPLIRIGRDDLNLRAENLYALKLAGINNPQEQLLCISDLEDVKPFPSITFALVDHNRLGASFSTDNPNANVITVIDHHEDENLYADSADPRKIAPAGSCASHVATLYPKEADIPRELATLLLSAILIDTGGLVPGGKALQVDHEAASYLIPRSTLTDSISSSTLSSISPTNPRMLLDIPEVKHLSDDLSDKKTDVSHLGAWDLLRRDYKEYTYTLNWHPSTPTIKAGLATVPVKLRSWGSDGKLEREAQRWMERQGLSVLGVLTSFTDTNKFGKSGKGKHRREMAWFIRDGSDSQKLQLEEVASRLWKGLEGNEEIQVTKHKKMDLGQEVWMVSAAGPPLGFATGHPSQGGFDDEFGESATRSSVAADLDGETVGECGNNQSGQEYVESTSGLAD</sequence>
<keyword evidence="2" id="KW-0479">Metal-binding</keyword>
<dbReference type="SUPFAM" id="SSF64182">
    <property type="entry name" value="DHH phosphoesterases"/>
    <property type="match status" value="1"/>
</dbReference>
<dbReference type="PANTHER" id="PTHR12112">
    <property type="entry name" value="BNIP - RELATED"/>
    <property type="match status" value="1"/>
</dbReference>
<dbReference type="InterPro" id="IPR038222">
    <property type="entry name" value="DHHA2_dom_sf"/>
</dbReference>
<proteinExistence type="predicted"/>
<evidence type="ECO:0000256" key="5">
    <source>
        <dbReference type="SAM" id="MobiDB-lite"/>
    </source>
</evidence>
<dbReference type="EMBL" id="JACAZI010000017">
    <property type="protein sequence ID" value="KAF7341975.1"/>
    <property type="molecule type" value="Genomic_DNA"/>
</dbReference>
<dbReference type="Gene3D" id="3.10.310.20">
    <property type="entry name" value="DHHA2 domain"/>
    <property type="match status" value="1"/>
</dbReference>
<evidence type="ECO:0000256" key="3">
    <source>
        <dbReference type="ARBA" id="ARBA00022801"/>
    </source>
</evidence>
<evidence type="ECO:0000259" key="6">
    <source>
        <dbReference type="Pfam" id="PF01368"/>
    </source>
</evidence>
<dbReference type="InterPro" id="IPR038763">
    <property type="entry name" value="DHH_sf"/>
</dbReference>
<dbReference type="InterPro" id="IPR004097">
    <property type="entry name" value="DHHA2"/>
</dbReference>
<feature type="domain" description="DDH" evidence="6">
    <location>
        <begin position="58"/>
        <end position="214"/>
    </location>
</feature>
<dbReference type="Proteomes" id="UP000620124">
    <property type="component" value="Unassembled WGS sequence"/>
</dbReference>
<keyword evidence="3" id="KW-0378">Hydrolase</keyword>
<evidence type="ECO:0000259" key="7">
    <source>
        <dbReference type="Pfam" id="PF02833"/>
    </source>
</evidence>
<protein>
    <submittedName>
        <fullName evidence="8">DHH phosphoesterase</fullName>
    </submittedName>
</protein>
<dbReference type="GO" id="GO:0005737">
    <property type="term" value="C:cytoplasm"/>
    <property type="evidence" value="ECO:0007669"/>
    <property type="project" value="InterPro"/>
</dbReference>
<evidence type="ECO:0000313" key="9">
    <source>
        <dbReference type="Proteomes" id="UP000620124"/>
    </source>
</evidence>
<dbReference type="InterPro" id="IPR001667">
    <property type="entry name" value="DDH_dom"/>
</dbReference>
<evidence type="ECO:0000256" key="2">
    <source>
        <dbReference type="ARBA" id="ARBA00022723"/>
    </source>
</evidence>
<dbReference type="GO" id="GO:0046872">
    <property type="term" value="F:metal ion binding"/>
    <property type="evidence" value="ECO:0007669"/>
    <property type="project" value="UniProtKB-KW"/>
</dbReference>
<dbReference type="Gene3D" id="3.90.1640.10">
    <property type="entry name" value="inorganic pyrophosphatase (n-terminal core)"/>
    <property type="match status" value="1"/>
</dbReference>
<comment type="cofactor">
    <cofactor evidence="1">
        <name>Mn(2+)</name>
        <dbReference type="ChEBI" id="CHEBI:29035"/>
    </cofactor>
</comment>
<accession>A0A8H6XKG3</accession>
<feature type="compositionally biased region" description="Polar residues" evidence="5">
    <location>
        <begin position="467"/>
        <end position="484"/>
    </location>
</feature>
<dbReference type="PANTHER" id="PTHR12112:SF39">
    <property type="entry name" value="EG:152A3.5 PROTEIN (FBGN0003116_PN PROTEIN)"/>
    <property type="match status" value="1"/>
</dbReference>
<gene>
    <name evidence="8" type="ORF">MVEN_01784500</name>
</gene>
<dbReference type="AlphaFoldDB" id="A0A8H6XKG3"/>
<evidence type="ECO:0000256" key="4">
    <source>
        <dbReference type="ARBA" id="ARBA00023211"/>
    </source>
</evidence>
<name>A0A8H6XKG3_9AGAR</name>
<dbReference type="OrthoDB" id="374045at2759"/>
<keyword evidence="4" id="KW-0464">Manganese</keyword>
<dbReference type="GO" id="GO:0004309">
    <property type="term" value="F:exopolyphosphatase activity"/>
    <property type="evidence" value="ECO:0007669"/>
    <property type="project" value="TreeGrafter"/>
</dbReference>